<feature type="compositionally biased region" description="Polar residues" evidence="6">
    <location>
        <begin position="582"/>
        <end position="596"/>
    </location>
</feature>
<dbReference type="PANTHER" id="PTHR48225">
    <property type="entry name" value="HORMA DOMAIN-CONTAINING PROTEIN 1"/>
    <property type="match status" value="1"/>
</dbReference>
<accession>A0A6A7BZK4</accession>
<evidence type="ECO:0000256" key="6">
    <source>
        <dbReference type="SAM" id="MobiDB-lite"/>
    </source>
</evidence>
<reference evidence="8" key="1">
    <citation type="journal article" date="2020" name="Stud. Mycol.">
        <title>101 Dothideomycetes genomes: a test case for predicting lifestyles and emergence of pathogens.</title>
        <authorList>
            <person name="Haridas S."/>
            <person name="Albert R."/>
            <person name="Binder M."/>
            <person name="Bloem J."/>
            <person name="Labutti K."/>
            <person name="Salamov A."/>
            <person name="Andreopoulos B."/>
            <person name="Baker S."/>
            <person name="Barry K."/>
            <person name="Bills G."/>
            <person name="Bluhm B."/>
            <person name="Cannon C."/>
            <person name="Castanera R."/>
            <person name="Culley D."/>
            <person name="Daum C."/>
            <person name="Ezra D."/>
            <person name="Gonzalez J."/>
            <person name="Henrissat B."/>
            <person name="Kuo A."/>
            <person name="Liang C."/>
            <person name="Lipzen A."/>
            <person name="Lutzoni F."/>
            <person name="Magnuson J."/>
            <person name="Mondo S."/>
            <person name="Nolan M."/>
            <person name="Ohm R."/>
            <person name="Pangilinan J."/>
            <person name="Park H.-J."/>
            <person name="Ramirez L."/>
            <person name="Alfaro M."/>
            <person name="Sun H."/>
            <person name="Tritt A."/>
            <person name="Yoshinaga Y."/>
            <person name="Zwiers L.-H."/>
            <person name="Turgeon B."/>
            <person name="Goodwin S."/>
            <person name="Spatafora J."/>
            <person name="Crous P."/>
            <person name="Grigoriev I."/>
        </authorList>
    </citation>
    <scope>NUCLEOTIDE SEQUENCE</scope>
    <source>
        <strain evidence="8">CBS 480.64</strain>
    </source>
</reference>
<dbReference type="InterPro" id="IPR036570">
    <property type="entry name" value="HORMA_dom_sf"/>
</dbReference>
<feature type="region of interest" description="Disordered" evidence="6">
    <location>
        <begin position="241"/>
        <end position="273"/>
    </location>
</feature>
<feature type="domain" description="HORMA" evidence="7">
    <location>
        <begin position="4"/>
        <end position="236"/>
    </location>
</feature>
<dbReference type="Gene3D" id="3.30.40.10">
    <property type="entry name" value="Zinc/RING finger domain, C3HC4 (zinc finger)"/>
    <property type="match status" value="1"/>
</dbReference>
<dbReference type="InterPro" id="IPR051294">
    <property type="entry name" value="HORMA_MeioticProgression"/>
</dbReference>
<dbReference type="GO" id="GO:0005634">
    <property type="term" value="C:nucleus"/>
    <property type="evidence" value="ECO:0007669"/>
    <property type="project" value="UniProtKB-SubCell"/>
</dbReference>
<evidence type="ECO:0000256" key="5">
    <source>
        <dbReference type="ARBA" id="ARBA00023254"/>
    </source>
</evidence>
<dbReference type="InterPro" id="IPR003511">
    <property type="entry name" value="HORMA_dom"/>
</dbReference>
<proteinExistence type="predicted"/>
<dbReference type="InterPro" id="IPR011011">
    <property type="entry name" value="Znf_FYVE_PHD"/>
</dbReference>
<evidence type="ECO:0000256" key="3">
    <source>
        <dbReference type="ARBA" id="ARBA00022454"/>
    </source>
</evidence>
<keyword evidence="4" id="KW-0539">Nucleus</keyword>
<dbReference type="InterPro" id="IPR013083">
    <property type="entry name" value="Znf_RING/FYVE/PHD"/>
</dbReference>
<dbReference type="SUPFAM" id="SSF56019">
    <property type="entry name" value="The spindle assembly checkpoint protein mad2"/>
    <property type="match status" value="1"/>
</dbReference>
<evidence type="ECO:0000256" key="2">
    <source>
        <dbReference type="ARBA" id="ARBA00004286"/>
    </source>
</evidence>
<comment type="subcellular location">
    <subcellularLocation>
        <location evidence="2">Chromosome</location>
    </subcellularLocation>
    <subcellularLocation>
        <location evidence="1">Nucleus</location>
    </subcellularLocation>
</comment>
<evidence type="ECO:0000259" key="7">
    <source>
        <dbReference type="PROSITE" id="PS50815"/>
    </source>
</evidence>
<dbReference type="GO" id="GO:0005694">
    <property type="term" value="C:chromosome"/>
    <property type="evidence" value="ECO:0007669"/>
    <property type="project" value="UniProtKB-SubCell"/>
</dbReference>
<dbReference type="PANTHER" id="PTHR48225:SF7">
    <property type="entry name" value="MEIOSIS-SPECIFIC PROTEIN HOP1"/>
    <property type="match status" value="1"/>
</dbReference>
<dbReference type="GO" id="GO:0007130">
    <property type="term" value="P:synaptonemal complex assembly"/>
    <property type="evidence" value="ECO:0007669"/>
    <property type="project" value="TreeGrafter"/>
</dbReference>
<gene>
    <name evidence="8" type="ORF">K470DRAFT_276781</name>
</gene>
<protein>
    <recommendedName>
        <fullName evidence="7">HORMA domain-containing protein</fullName>
    </recommendedName>
</protein>
<sequence>MDEQQSLDIVRTMLHGCLSSVAYLRSFFPESFFDQQVYMMSDRIYPYRDYASGKLPRKSGSTQVPCTVMKVLRRGRSRRVDKLLDWLEKVAFVAIKEGRLQSLQIGVHPDQSDNQTVIESYEFSINYINDANRGRSPSGIRMSGSDIPIISAEASNSALQTMLRQTMHICEVLPELPADRYISMGLVYNEPTDESTVPEGFKPVTGEDAFTFDGEIKRTEMLKDVDSAFHRSNLTVLTSLDVDTSTPQPVESEVNETELEPEPELEPDMPGTPTTAVDVEMTTPEKAYEDFGVSGLQIEDSMPQAQTITKTDTMPSLQAGETPAQLRDIRDTFKNMMQTEQVTQGDTQTQTAAWGSLMSQAPANRLPAAEPSTKPVITPAKAAELKLDESKLTGQAGQSSFQGEVVHCQCGLIDQDMDMVECASCGMWQHLPCYGYMRDSDPRLPVAHVCYQCLLGEDEQSTLEMMKNLTLSRRMMYIAFTRGFPAIRVLVEKLQISNRVATAIYQHAKTNQFILRISGQRKWMAVREGPAYEQLKREFFDPMLHIAHHYILPENWATLQAAVQPPSDENECRSPAPHTPSRDGSTLVNTPSLTSTRSKRVLEDSPVTRSSTAGKPPPRKVRCLRSGLALNARGLESSPRG</sequence>
<dbReference type="Pfam" id="PF02301">
    <property type="entry name" value="HORMA"/>
    <property type="match status" value="1"/>
</dbReference>
<dbReference type="Proteomes" id="UP000799421">
    <property type="component" value="Unassembled WGS sequence"/>
</dbReference>
<keyword evidence="9" id="KW-1185">Reference proteome</keyword>
<organism evidence="8 9">
    <name type="scientific">Piedraia hortae CBS 480.64</name>
    <dbReference type="NCBI Taxonomy" id="1314780"/>
    <lineage>
        <taxon>Eukaryota</taxon>
        <taxon>Fungi</taxon>
        <taxon>Dikarya</taxon>
        <taxon>Ascomycota</taxon>
        <taxon>Pezizomycotina</taxon>
        <taxon>Dothideomycetes</taxon>
        <taxon>Dothideomycetidae</taxon>
        <taxon>Capnodiales</taxon>
        <taxon>Piedraiaceae</taxon>
        <taxon>Piedraia</taxon>
    </lineage>
</organism>
<evidence type="ECO:0000313" key="9">
    <source>
        <dbReference type="Proteomes" id="UP000799421"/>
    </source>
</evidence>
<feature type="region of interest" description="Disordered" evidence="6">
    <location>
        <begin position="563"/>
        <end position="641"/>
    </location>
</feature>
<evidence type="ECO:0000256" key="1">
    <source>
        <dbReference type="ARBA" id="ARBA00004123"/>
    </source>
</evidence>
<keyword evidence="3" id="KW-0158">Chromosome</keyword>
<feature type="compositionally biased region" description="Acidic residues" evidence="6">
    <location>
        <begin position="253"/>
        <end position="267"/>
    </location>
</feature>
<dbReference type="OrthoDB" id="1928087at2759"/>
<dbReference type="Gene3D" id="3.30.900.10">
    <property type="entry name" value="HORMA domain"/>
    <property type="match status" value="1"/>
</dbReference>
<keyword evidence="5" id="KW-0469">Meiosis</keyword>
<name>A0A6A7BZK4_9PEZI</name>
<dbReference type="SUPFAM" id="SSF57903">
    <property type="entry name" value="FYVE/PHD zinc finger"/>
    <property type="match status" value="1"/>
</dbReference>
<evidence type="ECO:0000313" key="8">
    <source>
        <dbReference type="EMBL" id="KAF2860691.1"/>
    </source>
</evidence>
<dbReference type="GO" id="GO:0051598">
    <property type="term" value="P:meiotic recombination checkpoint signaling"/>
    <property type="evidence" value="ECO:0007669"/>
    <property type="project" value="TreeGrafter"/>
</dbReference>
<dbReference type="PROSITE" id="PS50815">
    <property type="entry name" value="HORMA"/>
    <property type="match status" value="1"/>
</dbReference>
<dbReference type="EMBL" id="MU005979">
    <property type="protein sequence ID" value="KAF2860691.1"/>
    <property type="molecule type" value="Genomic_DNA"/>
</dbReference>
<evidence type="ECO:0000256" key="4">
    <source>
        <dbReference type="ARBA" id="ARBA00023242"/>
    </source>
</evidence>
<dbReference type="AlphaFoldDB" id="A0A6A7BZK4"/>